<dbReference type="SMART" id="SM00729">
    <property type="entry name" value="Elp3"/>
    <property type="match status" value="1"/>
</dbReference>
<dbReference type="OrthoDB" id="9782387at2"/>
<keyword evidence="4" id="KW-0479">Metal-binding</keyword>
<name>A0A4R3KKU1_9BACI</name>
<accession>A0A4R3KKU1</accession>
<proteinExistence type="predicted"/>
<dbReference type="PANTHER" id="PTHR11228:SF34">
    <property type="entry name" value="TUNGSTEN-CONTAINING ALDEHYDE FERREDOXIN OXIDOREDUCTASE COFACTOR MODIFYING PROTEIN"/>
    <property type="match status" value="1"/>
</dbReference>
<dbReference type="InterPro" id="IPR058240">
    <property type="entry name" value="rSAM_sf"/>
</dbReference>
<keyword evidence="5" id="KW-0408">Iron</keyword>
<dbReference type="PANTHER" id="PTHR11228">
    <property type="entry name" value="RADICAL SAM DOMAIN PROTEIN"/>
    <property type="match status" value="1"/>
</dbReference>
<sequence length="364" mass="40883">MGHPIHGGIGEHTRKEYVPRLVFWELTEGCNLKCVHCRATAKPNRNQEELTTEEAYRVIDEIASFADPILVLTGGEPLYRPDFFEIATYAIHKGLKVALATNGTLIDQTIAKRIKEIGIRRVSISIDGANKNTHDGFRGIDGAFDRALQGAKYLQDAGVDVQFNTTISKHNVGEIEDILRLAVEKEAVALHLFMLVPVGCGIQIADNEMLPAEQYEEVLGWFYEQSREVPLEMKATCAPHYYRIIRQKAKERGERITFQTHGMAAMTKGCLAGTGVFFISHKGKVQPCGYLPVEAGDVKQQKVEDIWNESPVFLRLRDQSQLEGKCGVCEFQNVCMGCRARAFYETGNYMAAEPYCIYEPKMVR</sequence>
<evidence type="ECO:0000313" key="8">
    <source>
        <dbReference type="EMBL" id="TCS84424.1"/>
    </source>
</evidence>
<dbReference type="AlphaFoldDB" id="A0A4R3KKU1"/>
<dbReference type="GO" id="GO:0046872">
    <property type="term" value="F:metal ion binding"/>
    <property type="evidence" value="ECO:0007669"/>
    <property type="project" value="UniProtKB-KW"/>
</dbReference>
<reference evidence="8 9" key="1">
    <citation type="submission" date="2019-03" db="EMBL/GenBank/DDBJ databases">
        <title>Genomic Encyclopedia of Type Strains, Phase IV (KMG-IV): sequencing the most valuable type-strain genomes for metagenomic binning, comparative biology and taxonomic classification.</title>
        <authorList>
            <person name="Goeker M."/>
        </authorList>
    </citation>
    <scope>NUCLEOTIDE SEQUENCE [LARGE SCALE GENOMIC DNA]</scope>
    <source>
        <strain evidence="8 9">DSM 23802</strain>
    </source>
</reference>
<dbReference type="InterPro" id="IPR013785">
    <property type="entry name" value="Aldolase_TIM"/>
</dbReference>
<dbReference type="PIRSF" id="PIRSF037420">
    <property type="entry name" value="PQQ_syn_pqqE"/>
    <property type="match status" value="1"/>
</dbReference>
<evidence type="ECO:0000256" key="6">
    <source>
        <dbReference type="ARBA" id="ARBA00023014"/>
    </source>
</evidence>
<dbReference type="SFLD" id="SFLDS00029">
    <property type="entry name" value="Radical_SAM"/>
    <property type="match status" value="1"/>
</dbReference>
<dbReference type="InterPro" id="IPR017200">
    <property type="entry name" value="PqqE-like"/>
</dbReference>
<evidence type="ECO:0000313" key="9">
    <source>
        <dbReference type="Proteomes" id="UP000295788"/>
    </source>
</evidence>
<protein>
    <submittedName>
        <fullName evidence="8">Heme b synthase</fullName>
    </submittedName>
</protein>
<dbReference type="SFLD" id="SFLDG01067">
    <property type="entry name" value="SPASM/twitch_domain_containing"/>
    <property type="match status" value="1"/>
</dbReference>
<evidence type="ECO:0000259" key="7">
    <source>
        <dbReference type="PROSITE" id="PS51918"/>
    </source>
</evidence>
<dbReference type="InterPro" id="IPR023885">
    <property type="entry name" value="4Fe4S-binding_SPASM_dom"/>
</dbReference>
<feature type="domain" description="Radical SAM core" evidence="7">
    <location>
        <begin position="16"/>
        <end position="255"/>
    </location>
</feature>
<dbReference type="GO" id="GO:0003824">
    <property type="term" value="F:catalytic activity"/>
    <property type="evidence" value="ECO:0007669"/>
    <property type="project" value="InterPro"/>
</dbReference>
<keyword evidence="2" id="KW-0004">4Fe-4S</keyword>
<dbReference type="PROSITE" id="PS51918">
    <property type="entry name" value="RADICAL_SAM"/>
    <property type="match status" value="1"/>
</dbReference>
<dbReference type="RefSeq" id="WP_132766664.1">
    <property type="nucleotide sequence ID" value="NZ_SMAB01000001.1"/>
</dbReference>
<comment type="cofactor">
    <cofactor evidence="1">
        <name>[4Fe-4S] cluster</name>
        <dbReference type="ChEBI" id="CHEBI:49883"/>
    </cofactor>
</comment>
<dbReference type="CDD" id="cd21123">
    <property type="entry name" value="SPASM_MftC-like"/>
    <property type="match status" value="1"/>
</dbReference>
<dbReference type="Gene3D" id="3.20.20.70">
    <property type="entry name" value="Aldolase class I"/>
    <property type="match status" value="1"/>
</dbReference>
<dbReference type="SFLD" id="SFLDG01387">
    <property type="entry name" value="BtrN-like_SPASM_domain_contain"/>
    <property type="match status" value="1"/>
</dbReference>
<dbReference type="Pfam" id="PF04055">
    <property type="entry name" value="Radical_SAM"/>
    <property type="match status" value="1"/>
</dbReference>
<evidence type="ECO:0000256" key="2">
    <source>
        <dbReference type="ARBA" id="ARBA00022485"/>
    </source>
</evidence>
<comment type="caution">
    <text evidence="8">The sequence shown here is derived from an EMBL/GenBank/DDBJ whole genome shotgun (WGS) entry which is preliminary data.</text>
</comment>
<keyword evidence="3" id="KW-0949">S-adenosyl-L-methionine</keyword>
<evidence type="ECO:0000256" key="1">
    <source>
        <dbReference type="ARBA" id="ARBA00001966"/>
    </source>
</evidence>
<dbReference type="InterPro" id="IPR034391">
    <property type="entry name" value="AdoMet-like_SPASM_containing"/>
</dbReference>
<keyword evidence="9" id="KW-1185">Reference proteome</keyword>
<dbReference type="InterPro" id="IPR007197">
    <property type="entry name" value="rSAM"/>
</dbReference>
<dbReference type="CDD" id="cd01335">
    <property type="entry name" value="Radical_SAM"/>
    <property type="match status" value="1"/>
</dbReference>
<keyword evidence="6" id="KW-0411">Iron-sulfur</keyword>
<dbReference type="NCBIfam" id="TIGR04085">
    <property type="entry name" value="rSAM_more_4Fe4S"/>
    <property type="match status" value="1"/>
</dbReference>
<dbReference type="InterPro" id="IPR050377">
    <property type="entry name" value="Radical_SAM_PqqE_MftC-like"/>
</dbReference>
<dbReference type="EMBL" id="SMAB01000001">
    <property type="protein sequence ID" value="TCS84424.1"/>
    <property type="molecule type" value="Genomic_DNA"/>
</dbReference>
<evidence type="ECO:0000256" key="4">
    <source>
        <dbReference type="ARBA" id="ARBA00022723"/>
    </source>
</evidence>
<dbReference type="InterPro" id="IPR006638">
    <property type="entry name" value="Elp3/MiaA/NifB-like_rSAM"/>
</dbReference>
<evidence type="ECO:0000256" key="3">
    <source>
        <dbReference type="ARBA" id="ARBA00022691"/>
    </source>
</evidence>
<gene>
    <name evidence="8" type="ORF">EDD72_10188</name>
</gene>
<evidence type="ECO:0000256" key="5">
    <source>
        <dbReference type="ARBA" id="ARBA00023004"/>
    </source>
</evidence>
<dbReference type="Pfam" id="PF13186">
    <property type="entry name" value="SPASM"/>
    <property type="match status" value="1"/>
</dbReference>
<dbReference type="Proteomes" id="UP000295788">
    <property type="component" value="Unassembled WGS sequence"/>
</dbReference>
<dbReference type="SUPFAM" id="SSF102114">
    <property type="entry name" value="Radical SAM enzymes"/>
    <property type="match status" value="1"/>
</dbReference>
<organism evidence="8 9">
    <name type="scientific">Tepidibacillus fermentans</name>
    <dbReference type="NCBI Taxonomy" id="1281767"/>
    <lineage>
        <taxon>Bacteria</taxon>
        <taxon>Bacillati</taxon>
        <taxon>Bacillota</taxon>
        <taxon>Bacilli</taxon>
        <taxon>Bacillales</taxon>
        <taxon>Bacillaceae</taxon>
        <taxon>Tepidibacillus</taxon>
    </lineage>
</organism>
<dbReference type="GO" id="GO:0051539">
    <property type="term" value="F:4 iron, 4 sulfur cluster binding"/>
    <property type="evidence" value="ECO:0007669"/>
    <property type="project" value="UniProtKB-KW"/>
</dbReference>
<dbReference type="SFLD" id="SFLDG01386">
    <property type="entry name" value="main_SPASM_domain-containing"/>
    <property type="match status" value="1"/>
</dbReference>